<name>A0ABM6GEH1_9BACT</name>
<sequence length="160" mass="18789">MRLIKKYKNRKLYDTFDKQFITLDDIANFVKKGEIIKVIDDLGNDITQEISLKARLKGKIFGNIRREIIEKLIHGFIKIFKGNTDEFVEILLDLVNQGVLPADIAKELGNSVIKHFNEFNDRIKEDILEIIKSTGFVPKQEYEELKEKYERLKRKCKEGE</sequence>
<evidence type="ECO:0000313" key="2">
    <source>
        <dbReference type="EMBL" id="APT74001.1"/>
    </source>
</evidence>
<dbReference type="RefSeq" id="WP_012057242.1">
    <property type="nucleotide sequence ID" value="NZ_CP007389.1"/>
</dbReference>
<reference evidence="2 3" key="1">
    <citation type="submission" date="2014-02" db="EMBL/GenBank/DDBJ databases">
        <title>Diversity of Thermotogales isolates from hydrothermal vents.</title>
        <authorList>
            <person name="Haverkamp T.H.A."/>
            <person name="Lossouarn J."/>
            <person name="Geslin C."/>
            <person name="Nesbo C.L."/>
        </authorList>
    </citation>
    <scope>NUCLEOTIDE SEQUENCE [LARGE SCALE GENOMIC DNA]</scope>
    <source>
        <strain evidence="2 3">431</strain>
    </source>
</reference>
<dbReference type="Proteomes" id="UP000185490">
    <property type="component" value="Chromosome"/>
</dbReference>
<dbReference type="InterPro" id="IPR012909">
    <property type="entry name" value="PHA_DNA-bd_N"/>
</dbReference>
<protein>
    <submittedName>
        <fullName evidence="2">Pesticidal protein Cry4BA</fullName>
    </submittedName>
</protein>
<evidence type="ECO:0000259" key="1">
    <source>
        <dbReference type="Pfam" id="PF07879"/>
    </source>
</evidence>
<feature type="domain" description="PHA accumulation regulator DNA-binding N-terminal" evidence="1">
    <location>
        <begin position="3"/>
        <end position="50"/>
    </location>
</feature>
<dbReference type="EMBL" id="CP007389">
    <property type="protein sequence ID" value="APT74001.1"/>
    <property type="molecule type" value="Genomic_DNA"/>
</dbReference>
<organism evidence="2 3">
    <name type="scientific">Thermosipho melanesiensis</name>
    <dbReference type="NCBI Taxonomy" id="46541"/>
    <lineage>
        <taxon>Bacteria</taxon>
        <taxon>Thermotogati</taxon>
        <taxon>Thermotogota</taxon>
        <taxon>Thermotogae</taxon>
        <taxon>Thermotogales</taxon>
        <taxon>Fervidobacteriaceae</taxon>
        <taxon>Thermosipho</taxon>
    </lineage>
</organism>
<gene>
    <name evidence="2" type="ORF">BW47_05465</name>
</gene>
<keyword evidence="3" id="KW-1185">Reference proteome</keyword>
<evidence type="ECO:0000313" key="3">
    <source>
        <dbReference type="Proteomes" id="UP000185490"/>
    </source>
</evidence>
<proteinExistence type="predicted"/>
<accession>A0ABM6GEH1</accession>
<dbReference type="Pfam" id="PF07879">
    <property type="entry name" value="PHB_acc_N"/>
    <property type="match status" value="1"/>
</dbReference>